<dbReference type="GO" id="GO:0016491">
    <property type="term" value="F:oxidoreductase activity"/>
    <property type="evidence" value="ECO:0007669"/>
    <property type="project" value="UniProtKB-KW"/>
</dbReference>
<evidence type="ECO:0000256" key="1">
    <source>
        <dbReference type="ARBA" id="ARBA00006484"/>
    </source>
</evidence>
<evidence type="ECO:0000256" key="4">
    <source>
        <dbReference type="RuleBase" id="RU000363"/>
    </source>
</evidence>
<dbReference type="PRINTS" id="PR00081">
    <property type="entry name" value="GDHRDH"/>
</dbReference>
<dbReference type="PRINTS" id="PR00080">
    <property type="entry name" value="SDRFAMILY"/>
</dbReference>
<dbReference type="eggNOG" id="KOG1208">
    <property type="taxonomic scope" value="Eukaryota"/>
</dbReference>
<name>W9X815_9EURO</name>
<dbReference type="Proteomes" id="UP000019471">
    <property type="component" value="Unassembled WGS sequence"/>
</dbReference>
<dbReference type="PANTHER" id="PTHR24320">
    <property type="entry name" value="RETINOL DEHYDROGENASE"/>
    <property type="match status" value="1"/>
</dbReference>
<dbReference type="AlphaFoldDB" id="W9X815"/>
<dbReference type="PANTHER" id="PTHR24320:SF283">
    <property type="entry name" value="RETINOL DEHYDROGENASE 11"/>
    <property type="match status" value="1"/>
</dbReference>
<dbReference type="InterPro" id="IPR036291">
    <property type="entry name" value="NAD(P)-bd_dom_sf"/>
</dbReference>
<dbReference type="EMBL" id="AMGX01000004">
    <property type="protein sequence ID" value="EXJ73465.1"/>
    <property type="molecule type" value="Genomic_DNA"/>
</dbReference>
<evidence type="ECO:0000256" key="2">
    <source>
        <dbReference type="ARBA" id="ARBA00022857"/>
    </source>
</evidence>
<dbReference type="OrthoDB" id="191139at2759"/>
<dbReference type="HOGENOM" id="CLU_010194_44_0_1"/>
<proteinExistence type="inferred from homology"/>
<sequence length="323" mass="35269">MKDFVRATTGVEVVTELADQVKGKTFVITGASDKGLGAETAIALAQANPAHLILTARAQARVDPVITRIKDVNSSINATFVPIELDDFDSVRSAADTINNSVDKIDCLINNAGIMAVDEYKTNKSGIELQFATNHLGHFLLTRLLMAKILAAAPGARIVNLTSLCYKIGPVRFDDYNFTDGKEYDPWSGYGQAKTSNILFSRALADKLRSRQIQSYAVHPGAILTTNLGRYITEVEKSLASIDPIAVKNTGRHFIMAEDVPKPIEQGITTTLIAALDPRVEGNSGAYLADTKVEPTYEYAEDRGNMERLWTLSEELVGEKFDI</sequence>
<evidence type="ECO:0008006" key="7">
    <source>
        <dbReference type="Google" id="ProtNLM"/>
    </source>
</evidence>
<comment type="similarity">
    <text evidence="1 4">Belongs to the short-chain dehydrogenases/reductases (SDR) family.</text>
</comment>
<keyword evidence="2" id="KW-0521">NADP</keyword>
<keyword evidence="3" id="KW-0560">Oxidoreductase</keyword>
<keyword evidence="6" id="KW-1185">Reference proteome</keyword>
<dbReference type="Gene3D" id="3.40.50.720">
    <property type="entry name" value="NAD(P)-binding Rossmann-like Domain"/>
    <property type="match status" value="1"/>
</dbReference>
<protein>
    <recommendedName>
        <fullName evidence="7">Oxidoreductase</fullName>
    </recommendedName>
</protein>
<dbReference type="Pfam" id="PF00106">
    <property type="entry name" value="adh_short"/>
    <property type="match status" value="1"/>
</dbReference>
<comment type="caution">
    <text evidence="5">The sequence shown here is derived from an EMBL/GenBank/DDBJ whole genome shotgun (WGS) entry which is preliminary data.</text>
</comment>
<evidence type="ECO:0000313" key="6">
    <source>
        <dbReference type="Proteomes" id="UP000019471"/>
    </source>
</evidence>
<gene>
    <name evidence="5" type="ORF">A1O5_03226</name>
</gene>
<reference evidence="5 6" key="1">
    <citation type="submission" date="2013-03" db="EMBL/GenBank/DDBJ databases">
        <title>The Genome Sequence of Cladophialophora psammophila CBS 110553.</title>
        <authorList>
            <consortium name="The Broad Institute Genomics Platform"/>
            <person name="Cuomo C."/>
            <person name="de Hoog S."/>
            <person name="Gorbushina A."/>
            <person name="Walker B."/>
            <person name="Young S.K."/>
            <person name="Zeng Q."/>
            <person name="Gargeya S."/>
            <person name="Fitzgerald M."/>
            <person name="Haas B."/>
            <person name="Abouelleil A."/>
            <person name="Allen A.W."/>
            <person name="Alvarado L."/>
            <person name="Arachchi H.M."/>
            <person name="Berlin A.M."/>
            <person name="Chapman S.B."/>
            <person name="Gainer-Dewar J."/>
            <person name="Goldberg J."/>
            <person name="Griggs A."/>
            <person name="Gujja S."/>
            <person name="Hansen M."/>
            <person name="Howarth C."/>
            <person name="Imamovic A."/>
            <person name="Ireland A."/>
            <person name="Larimer J."/>
            <person name="McCowan C."/>
            <person name="Murphy C."/>
            <person name="Pearson M."/>
            <person name="Poon T.W."/>
            <person name="Priest M."/>
            <person name="Roberts A."/>
            <person name="Saif S."/>
            <person name="Shea T."/>
            <person name="Sisk P."/>
            <person name="Sykes S."/>
            <person name="Wortman J."/>
            <person name="Nusbaum C."/>
            <person name="Birren B."/>
        </authorList>
    </citation>
    <scope>NUCLEOTIDE SEQUENCE [LARGE SCALE GENOMIC DNA]</scope>
    <source>
        <strain evidence="5 6">CBS 110553</strain>
    </source>
</reference>
<evidence type="ECO:0000313" key="5">
    <source>
        <dbReference type="EMBL" id="EXJ73465.1"/>
    </source>
</evidence>
<organism evidence="5 6">
    <name type="scientific">Cladophialophora psammophila CBS 110553</name>
    <dbReference type="NCBI Taxonomy" id="1182543"/>
    <lineage>
        <taxon>Eukaryota</taxon>
        <taxon>Fungi</taxon>
        <taxon>Dikarya</taxon>
        <taxon>Ascomycota</taxon>
        <taxon>Pezizomycotina</taxon>
        <taxon>Eurotiomycetes</taxon>
        <taxon>Chaetothyriomycetidae</taxon>
        <taxon>Chaetothyriales</taxon>
        <taxon>Herpotrichiellaceae</taxon>
        <taxon>Cladophialophora</taxon>
    </lineage>
</organism>
<dbReference type="InterPro" id="IPR002347">
    <property type="entry name" value="SDR_fam"/>
</dbReference>
<dbReference type="STRING" id="1182543.W9X815"/>
<evidence type="ECO:0000256" key="3">
    <source>
        <dbReference type="ARBA" id="ARBA00023002"/>
    </source>
</evidence>
<accession>W9X815</accession>
<dbReference type="RefSeq" id="XP_007742028.1">
    <property type="nucleotide sequence ID" value="XM_007743838.1"/>
</dbReference>
<dbReference type="GeneID" id="19187955"/>
<dbReference type="SUPFAM" id="SSF51735">
    <property type="entry name" value="NAD(P)-binding Rossmann-fold domains"/>
    <property type="match status" value="1"/>
</dbReference>